<dbReference type="SUPFAM" id="SSF82866">
    <property type="entry name" value="Multidrug efflux transporter AcrB transmembrane domain"/>
    <property type="match status" value="2"/>
</dbReference>
<feature type="transmembrane region" description="Helical" evidence="8">
    <location>
        <begin position="647"/>
        <end position="669"/>
    </location>
</feature>
<evidence type="ECO:0000256" key="6">
    <source>
        <dbReference type="ARBA" id="ARBA00023136"/>
    </source>
</evidence>
<keyword evidence="3" id="KW-1003">Cell membrane</keyword>
<proteinExistence type="inferred from homology"/>
<feature type="region of interest" description="Disordered" evidence="7">
    <location>
        <begin position="1"/>
        <end position="27"/>
    </location>
</feature>
<feature type="transmembrane region" description="Helical" evidence="8">
    <location>
        <begin position="324"/>
        <end position="347"/>
    </location>
</feature>
<feature type="transmembrane region" description="Helical" evidence="8">
    <location>
        <begin position="696"/>
        <end position="719"/>
    </location>
</feature>
<dbReference type="InterPro" id="IPR050545">
    <property type="entry name" value="Mycobact_MmpL"/>
</dbReference>
<feature type="compositionally biased region" description="Gly residues" evidence="7">
    <location>
        <begin position="458"/>
        <end position="477"/>
    </location>
</feature>
<dbReference type="PANTHER" id="PTHR33406">
    <property type="entry name" value="MEMBRANE PROTEIN MJ1562-RELATED"/>
    <property type="match status" value="1"/>
</dbReference>
<feature type="region of interest" description="Disordered" evidence="7">
    <location>
        <begin position="451"/>
        <end position="477"/>
    </location>
</feature>
<evidence type="ECO:0000256" key="5">
    <source>
        <dbReference type="ARBA" id="ARBA00022989"/>
    </source>
</evidence>
<keyword evidence="11" id="KW-1185">Reference proteome</keyword>
<evidence type="ECO:0000256" key="7">
    <source>
        <dbReference type="SAM" id="MobiDB-lite"/>
    </source>
</evidence>
<evidence type="ECO:0000256" key="1">
    <source>
        <dbReference type="ARBA" id="ARBA00004651"/>
    </source>
</evidence>
<comment type="similarity">
    <text evidence="2">Belongs to the resistance-nodulation-cell division (RND) (TC 2.A.6) family. MmpL subfamily.</text>
</comment>
<dbReference type="Gene3D" id="1.20.1640.10">
    <property type="entry name" value="Multidrug efflux transporter AcrB transmembrane domain"/>
    <property type="match status" value="2"/>
</dbReference>
<dbReference type="InterPro" id="IPR004869">
    <property type="entry name" value="MMPL_dom"/>
</dbReference>
<name>A0A8J3RS31_PLARO</name>
<evidence type="ECO:0000256" key="8">
    <source>
        <dbReference type="SAM" id="Phobius"/>
    </source>
</evidence>
<feature type="transmembrane region" description="Helical" evidence="8">
    <location>
        <begin position="725"/>
        <end position="749"/>
    </location>
</feature>
<feature type="transmembrane region" description="Helical" evidence="8">
    <location>
        <begin position="200"/>
        <end position="230"/>
    </location>
</feature>
<keyword evidence="6 8" id="KW-0472">Membrane</keyword>
<dbReference type="GO" id="GO:0005886">
    <property type="term" value="C:plasma membrane"/>
    <property type="evidence" value="ECO:0007669"/>
    <property type="project" value="UniProtKB-SubCell"/>
</dbReference>
<keyword evidence="5 8" id="KW-1133">Transmembrane helix</keyword>
<feature type="transmembrane region" description="Helical" evidence="8">
    <location>
        <begin position="35"/>
        <end position="51"/>
    </location>
</feature>
<evidence type="ECO:0000256" key="3">
    <source>
        <dbReference type="ARBA" id="ARBA00022475"/>
    </source>
</evidence>
<feature type="domain" description="Membrane transport protein MMPL" evidence="9">
    <location>
        <begin position="86"/>
        <end position="388"/>
    </location>
</feature>
<keyword evidence="4 8" id="KW-0812">Transmembrane</keyword>
<gene>
    <name evidence="10" type="ORF">Pro02_03490</name>
</gene>
<sequence length="781" mass="81564">MLHSHPGTTLEPPADPSGRASGPPGPGRVVRRRRLILWLTALSIALAVLAGHDVHDRLTFGGETASGAEAERAERLLAEGFGTGVPHLVLIARGPGPVDRADVAAAGRGVTARLTRDPGVIDVISYWDTRSPTLRSRDGRGALILARLRGDHRERTGTADRLAPVLAGAHGPLTVVLTGETQVKAEARSRSERDLRTVEFITVPLTFAILLLVFGSLTAAALPILVGVFAVTGTMAVLRLLTELTEISAFAMSIASALGFALAVDFSLFIVTRFREELAAGREAADAVRVTMRTTGRAMAFSALTVTMSLAALLLFPFMMFRSVALGGIAVTLLAAAGSLVVLPAALTVLGRRVDSLAVPGPWRAGRERGTGGGWFRLATAVMRRPLAVAVPTVALLALLGAPFLDARFGLFDDRLLPPDAPAARATEELRRDFDARDSVSATRVVLPGLRVTSGDTTGSGDGVGGTTGSDGEAGGAGAAHARLDAYARSLSALDGVLRVDTVTGSYLDGRFSGLPPGPPERFTGPAGTWLAVSTAYEPYAVENSDLARDLRAVPAPGEAAVGGPGAQLADIRQAVADTLPLGLSLVALATFVLVAGLTGSVVLAVKALLMNALSLGATFGVLVHVFQEGHLRALVGSFTVSGTIDALVPALMFCIAFGLSMDYEIFLLSRITEEYRRTGDTVTAVALGMERTGRLFTSAAVIFAVVMASLATSSLVLLKMVGVGLALAVLLDCTLIRGLLVPAVMRLAGRANWWSPRRFRRPVRTGSGENPRSPVPARRA</sequence>
<evidence type="ECO:0000313" key="10">
    <source>
        <dbReference type="EMBL" id="GIH81941.1"/>
    </source>
</evidence>
<dbReference type="EMBL" id="BOOI01000001">
    <property type="protein sequence ID" value="GIH81941.1"/>
    <property type="molecule type" value="Genomic_DNA"/>
</dbReference>
<dbReference type="Pfam" id="PF03176">
    <property type="entry name" value="MMPL"/>
    <property type="match status" value="2"/>
</dbReference>
<feature type="transmembrane region" description="Helical" evidence="8">
    <location>
        <begin position="250"/>
        <end position="272"/>
    </location>
</feature>
<evidence type="ECO:0000259" key="9">
    <source>
        <dbReference type="Pfam" id="PF03176"/>
    </source>
</evidence>
<feature type="transmembrane region" description="Helical" evidence="8">
    <location>
        <begin position="387"/>
        <end position="405"/>
    </location>
</feature>
<dbReference type="Proteomes" id="UP000655044">
    <property type="component" value="Unassembled WGS sequence"/>
</dbReference>
<feature type="transmembrane region" description="Helical" evidence="8">
    <location>
        <begin position="582"/>
        <end position="604"/>
    </location>
</feature>
<comment type="subcellular location">
    <subcellularLocation>
        <location evidence="1">Cell membrane</location>
        <topology evidence="1">Multi-pass membrane protein</topology>
    </subcellularLocation>
</comment>
<protein>
    <submittedName>
        <fullName evidence="10">Membrane protein</fullName>
    </submittedName>
</protein>
<accession>A0A8J3RS31</accession>
<evidence type="ECO:0000256" key="2">
    <source>
        <dbReference type="ARBA" id="ARBA00010157"/>
    </source>
</evidence>
<feature type="transmembrane region" description="Helical" evidence="8">
    <location>
        <begin position="609"/>
        <end position="627"/>
    </location>
</feature>
<dbReference type="RefSeq" id="WP_176728637.1">
    <property type="nucleotide sequence ID" value="NZ_BMQP01000012.1"/>
</dbReference>
<dbReference type="PANTHER" id="PTHR33406:SF11">
    <property type="entry name" value="MEMBRANE PROTEIN SCO6666-RELATED"/>
    <property type="match status" value="1"/>
</dbReference>
<feature type="transmembrane region" description="Helical" evidence="8">
    <location>
        <begin position="298"/>
        <end position="318"/>
    </location>
</feature>
<feature type="domain" description="Membrane transport protein MMPL" evidence="9">
    <location>
        <begin position="555"/>
        <end position="761"/>
    </location>
</feature>
<reference evidence="10" key="1">
    <citation type="submission" date="2021-01" db="EMBL/GenBank/DDBJ databases">
        <title>Whole genome shotgun sequence of Planobispora rosea NBRC 15558.</title>
        <authorList>
            <person name="Komaki H."/>
            <person name="Tamura T."/>
        </authorList>
    </citation>
    <scope>NUCLEOTIDE SEQUENCE</scope>
    <source>
        <strain evidence="10">NBRC 15558</strain>
    </source>
</reference>
<organism evidence="10 11">
    <name type="scientific">Planobispora rosea</name>
    <dbReference type="NCBI Taxonomy" id="35762"/>
    <lineage>
        <taxon>Bacteria</taxon>
        <taxon>Bacillati</taxon>
        <taxon>Actinomycetota</taxon>
        <taxon>Actinomycetes</taxon>
        <taxon>Streptosporangiales</taxon>
        <taxon>Streptosporangiaceae</taxon>
        <taxon>Planobispora</taxon>
    </lineage>
</organism>
<evidence type="ECO:0000256" key="4">
    <source>
        <dbReference type="ARBA" id="ARBA00022692"/>
    </source>
</evidence>
<comment type="caution">
    <text evidence="10">The sequence shown here is derived from an EMBL/GenBank/DDBJ whole genome shotgun (WGS) entry which is preliminary data.</text>
</comment>
<dbReference type="AlphaFoldDB" id="A0A8J3RS31"/>
<evidence type="ECO:0000313" key="11">
    <source>
        <dbReference type="Proteomes" id="UP000655044"/>
    </source>
</evidence>